<name>A0A8S2F5G0_9BILA</name>
<reference evidence="1" key="1">
    <citation type="submission" date="2021-02" db="EMBL/GenBank/DDBJ databases">
        <authorList>
            <person name="Nowell W R."/>
        </authorList>
    </citation>
    <scope>NUCLEOTIDE SEQUENCE</scope>
</reference>
<accession>A0A8S2F5G0</accession>
<dbReference type="GO" id="GO:0006433">
    <property type="term" value="P:prolyl-tRNA aminoacylation"/>
    <property type="evidence" value="ECO:0007669"/>
    <property type="project" value="InterPro"/>
</dbReference>
<dbReference type="InterPro" id="IPR045864">
    <property type="entry name" value="aa-tRNA-synth_II/BPL/LPL"/>
</dbReference>
<dbReference type="Proteomes" id="UP000677228">
    <property type="component" value="Unassembled WGS sequence"/>
</dbReference>
<dbReference type="InterPro" id="IPR004499">
    <property type="entry name" value="Pro-tRNA-ligase_IIa_arc-type"/>
</dbReference>
<dbReference type="GO" id="GO:0004827">
    <property type="term" value="F:proline-tRNA ligase activity"/>
    <property type="evidence" value="ECO:0007669"/>
    <property type="project" value="InterPro"/>
</dbReference>
<dbReference type="Gene3D" id="3.30.930.10">
    <property type="entry name" value="Bira Bifunctional Protein, Domain 2"/>
    <property type="match status" value="1"/>
</dbReference>
<comment type="caution">
    <text evidence="1">The sequence shown here is derived from an EMBL/GenBank/DDBJ whole genome shotgun (WGS) entry which is preliminary data.</text>
</comment>
<dbReference type="EMBL" id="CAJNOK010021369">
    <property type="protein sequence ID" value="CAF1331417.1"/>
    <property type="molecule type" value="Genomic_DNA"/>
</dbReference>
<evidence type="ECO:0000313" key="3">
    <source>
        <dbReference type="Proteomes" id="UP000677228"/>
    </source>
</evidence>
<dbReference type="GO" id="GO:0005737">
    <property type="term" value="C:cytoplasm"/>
    <property type="evidence" value="ECO:0007669"/>
    <property type="project" value="InterPro"/>
</dbReference>
<evidence type="ECO:0000313" key="1">
    <source>
        <dbReference type="EMBL" id="CAF1331417.1"/>
    </source>
</evidence>
<sequence length="178" mass="21289">MMKFIRGQRNNNNARNFILGISKQPCYLCHRYFEWINAHSNQKFILSESHNKIYGLWDFPNGNEKDIKIGNDLHEKIETLIKIELTSILKKEIEKREERMKSDSTTNDFSLEETNIVLCLRDEGYLNGKTNEFYVDKTQFFKKWYDQVILKGELITHYDVPGCYILRPWAIRTWDQVN</sequence>
<evidence type="ECO:0000313" key="2">
    <source>
        <dbReference type="EMBL" id="CAF4142902.1"/>
    </source>
</evidence>
<dbReference type="PANTHER" id="PTHR43382:SF2">
    <property type="entry name" value="BIFUNCTIONAL GLUTAMATE_PROLINE--TRNA LIGASE"/>
    <property type="match status" value="1"/>
</dbReference>
<dbReference type="EMBL" id="CAJOBA010042992">
    <property type="protein sequence ID" value="CAF4142902.1"/>
    <property type="molecule type" value="Genomic_DNA"/>
</dbReference>
<dbReference type="PANTHER" id="PTHR43382">
    <property type="entry name" value="PROLYL-TRNA SYNTHETASE"/>
    <property type="match status" value="1"/>
</dbReference>
<dbReference type="GO" id="GO:0017101">
    <property type="term" value="C:aminoacyl-tRNA synthetase multienzyme complex"/>
    <property type="evidence" value="ECO:0007669"/>
    <property type="project" value="TreeGrafter"/>
</dbReference>
<proteinExistence type="predicted"/>
<protein>
    <submittedName>
        <fullName evidence="1">Uncharacterized protein</fullName>
    </submittedName>
</protein>
<dbReference type="InterPro" id="IPR027796">
    <property type="entry name" value="OTT_1508_deam-like"/>
</dbReference>
<dbReference type="GO" id="GO:0005524">
    <property type="term" value="F:ATP binding"/>
    <property type="evidence" value="ECO:0007669"/>
    <property type="project" value="InterPro"/>
</dbReference>
<dbReference type="Proteomes" id="UP000682733">
    <property type="component" value="Unassembled WGS sequence"/>
</dbReference>
<gene>
    <name evidence="1" type="ORF">OVA965_LOCUS29907</name>
    <name evidence="2" type="ORF">TMI583_LOCUS30701</name>
</gene>
<dbReference type="Pfam" id="PF14441">
    <property type="entry name" value="OTT_1508_deam"/>
    <property type="match status" value="1"/>
</dbReference>
<organism evidence="1 3">
    <name type="scientific">Didymodactylos carnosus</name>
    <dbReference type="NCBI Taxonomy" id="1234261"/>
    <lineage>
        <taxon>Eukaryota</taxon>
        <taxon>Metazoa</taxon>
        <taxon>Spiralia</taxon>
        <taxon>Gnathifera</taxon>
        <taxon>Rotifera</taxon>
        <taxon>Eurotatoria</taxon>
        <taxon>Bdelloidea</taxon>
        <taxon>Philodinida</taxon>
        <taxon>Philodinidae</taxon>
        <taxon>Didymodactylos</taxon>
    </lineage>
</organism>
<dbReference type="AlphaFoldDB" id="A0A8S2F5G0"/>